<proteinExistence type="predicted"/>
<gene>
    <name evidence="1" type="ORF">H0A75_08725</name>
</gene>
<dbReference type="AlphaFoldDB" id="A0A7Z0MPQ1"/>
<organism evidence="1 2">
    <name type="scientific">Candidatus Methanofishera endochildressiae</name>
    <dbReference type="NCBI Taxonomy" id="2738884"/>
    <lineage>
        <taxon>Bacteria</taxon>
        <taxon>Pseudomonadati</taxon>
        <taxon>Pseudomonadota</taxon>
        <taxon>Gammaproteobacteria</taxon>
        <taxon>Candidatus Methanofishera</taxon>
    </lineage>
</organism>
<name>A0A7Z0MPQ1_9GAMM</name>
<protein>
    <submittedName>
        <fullName evidence="1">Uncharacterized protein</fullName>
    </submittedName>
</protein>
<dbReference type="Proteomes" id="UP000537890">
    <property type="component" value="Unassembled WGS sequence"/>
</dbReference>
<evidence type="ECO:0000313" key="1">
    <source>
        <dbReference type="EMBL" id="NYT47610.1"/>
    </source>
</evidence>
<evidence type="ECO:0000313" key="2">
    <source>
        <dbReference type="Proteomes" id="UP000537890"/>
    </source>
</evidence>
<accession>A0A7Z0MPQ1</accession>
<reference evidence="1 2" key="1">
    <citation type="submission" date="2020-05" db="EMBL/GenBank/DDBJ databases">
        <title>Horizontal transmission and recombination maintain forever young bacterial symbiont genomes.</title>
        <authorList>
            <person name="Russell S.L."/>
            <person name="Pepper-Tunick E."/>
            <person name="Svedberg J."/>
            <person name="Byrne A."/>
            <person name="Ruelas Castillo J."/>
            <person name="Vollmers C."/>
            <person name="Beinart R.A."/>
            <person name="Corbett-Detig R."/>
        </authorList>
    </citation>
    <scope>NUCLEOTIDE SEQUENCE [LARGE SCALE GENOMIC DNA]</scope>
    <source>
        <strain evidence="1">4727-3</strain>
    </source>
</reference>
<comment type="caution">
    <text evidence="1">The sequence shown here is derived from an EMBL/GenBank/DDBJ whole genome shotgun (WGS) entry which is preliminary data.</text>
</comment>
<sequence length="57" mass="6388">MSRLQRSIQAEIASLVVKLKSDPAVADKLARLQAELGLEQQKNKNRVPFLIKNTSKL</sequence>
<dbReference type="EMBL" id="JACCHS010000189">
    <property type="protein sequence ID" value="NYT47610.1"/>
    <property type="molecule type" value="Genomic_DNA"/>
</dbReference>